<comment type="caution">
    <text evidence="4">The sequence shown here is derived from an EMBL/GenBank/DDBJ whole genome shotgun (WGS) entry which is preliminary data.</text>
</comment>
<dbReference type="Pfam" id="PF26107">
    <property type="entry name" value="BrxR_CTD"/>
    <property type="match status" value="1"/>
</dbReference>
<proteinExistence type="predicted"/>
<dbReference type="RefSeq" id="WP_021702057.1">
    <property type="nucleotide sequence ID" value="NZ_BATI01000031.1"/>
</dbReference>
<dbReference type="PIRSF" id="PIRSF015558">
    <property type="entry name" value="Txn_reg_DeoR_prd"/>
    <property type="match status" value="1"/>
</dbReference>
<keyword evidence="5" id="KW-1185">Reference proteome</keyword>
<evidence type="ECO:0000313" key="4">
    <source>
        <dbReference type="EMBL" id="GAD63973.1"/>
    </source>
</evidence>
<dbReference type="Proteomes" id="UP000016560">
    <property type="component" value="Unassembled WGS sequence"/>
</dbReference>
<feature type="domain" description="DNA-binding transcriptional repressor CapW winged helix-turn-helix" evidence="3">
    <location>
        <begin position="13"/>
        <end position="92"/>
    </location>
</feature>
<dbReference type="OrthoDB" id="6400324at2"/>
<feature type="domain" description="DNA-binding transcriptional repressor CapW C-terminal dimerisation" evidence="2">
    <location>
        <begin position="214"/>
        <end position="282"/>
    </location>
</feature>
<protein>
    <submittedName>
        <fullName evidence="4">Uncharacterized protein</fullName>
    </submittedName>
</protein>
<dbReference type="Pfam" id="PF13280">
    <property type="entry name" value="WYL"/>
    <property type="match status" value="1"/>
</dbReference>
<dbReference type="InterPro" id="IPR016634">
    <property type="entry name" value="CapW-like"/>
</dbReference>
<dbReference type="PROSITE" id="PS52050">
    <property type="entry name" value="WYL"/>
    <property type="match status" value="1"/>
</dbReference>
<reference evidence="4" key="1">
    <citation type="submission" date="2024-09" db="EMBL/GenBank/DDBJ databases">
        <title>Whole genome shotgun sequence of Pseudomonas alcaligenes NBRC 14159.</title>
        <authorList>
            <person name="Yoshida I."/>
            <person name="Hosoyama A."/>
            <person name="Tsuchikane K."/>
            <person name="Noguchi M."/>
            <person name="Hirakata S."/>
            <person name="Ando Y."/>
            <person name="Ohji S."/>
            <person name="Yamazoe A."/>
            <person name="Yamazaki S."/>
            <person name="Fujita N."/>
        </authorList>
    </citation>
    <scope>NUCLEOTIDE SEQUENCE</scope>
    <source>
        <strain evidence="4">NBRC 14159</strain>
    </source>
</reference>
<name>U3BAX9_AQUA1</name>
<dbReference type="InterPro" id="IPR059020">
    <property type="entry name" value="CapW_CTD"/>
</dbReference>
<dbReference type="EMBL" id="BATI01000031">
    <property type="protein sequence ID" value="GAD63973.1"/>
    <property type="molecule type" value="Genomic_DNA"/>
</dbReference>
<dbReference type="eggNOG" id="COG2378">
    <property type="taxonomic scope" value="Bacteria"/>
</dbReference>
<evidence type="ECO:0000259" key="3">
    <source>
        <dbReference type="Pfam" id="PF26109"/>
    </source>
</evidence>
<gene>
    <name evidence="4" type="ORF">PA6_031_00660</name>
</gene>
<evidence type="ECO:0000313" key="5">
    <source>
        <dbReference type="Proteomes" id="UP000016560"/>
    </source>
</evidence>
<organism evidence="4 5">
    <name type="scientific">Aquipseudomonas alcaligenes (strain ATCC 14909 / DSM 50342 / CCUG 1425 / JCM 20561 / NBRC 14159 / NCIMB 9945 / NCTC 10367 / 1577)</name>
    <name type="common">Pseudomonas alcaligenes</name>
    <dbReference type="NCBI Taxonomy" id="1215092"/>
    <lineage>
        <taxon>Bacteria</taxon>
        <taxon>Pseudomonadati</taxon>
        <taxon>Pseudomonadota</taxon>
        <taxon>Gammaproteobacteria</taxon>
        <taxon>Pseudomonadales</taxon>
        <taxon>Pseudomonadaceae</taxon>
        <taxon>Aquipseudomonas</taxon>
    </lineage>
</organism>
<evidence type="ECO:0000259" key="1">
    <source>
        <dbReference type="Pfam" id="PF13280"/>
    </source>
</evidence>
<sequence>MSTPTARTGRWGQDRRLEFIDFRLFWEGRLNRSDLTTFFRISVPQASLDLAAYQDMAPGNMVYDRTQKTYVAAPTFKPVLTSSDSSHYLNELLWREIGTVAASDSFIGWAPPIASLPSPIRQVDSKILISLIRALQKGDALTIDYRSMTHFDEPTLRTIYPSSFAHDGFRWHIRAFCFKAHIFKDFVLGRIASVLEAHAPPSPVPADIEWETYVDVVIGANPHYPHNKRRAIEHDYQMVNGETKIRARKPQLYYLNKRLNLNVNPGDPVDESQQIVMLRIEEHLPAGSTQPDA</sequence>
<accession>U3BAX9</accession>
<dbReference type="InterPro" id="IPR059019">
    <property type="entry name" value="WHD_CapW"/>
</dbReference>
<dbReference type="InterPro" id="IPR026881">
    <property type="entry name" value="WYL_dom"/>
</dbReference>
<dbReference type="Pfam" id="PF26109">
    <property type="entry name" value="WHD_BrxR"/>
    <property type="match status" value="1"/>
</dbReference>
<feature type="domain" description="WYL" evidence="1">
    <location>
        <begin position="128"/>
        <end position="194"/>
    </location>
</feature>
<evidence type="ECO:0000259" key="2">
    <source>
        <dbReference type="Pfam" id="PF26107"/>
    </source>
</evidence>
<dbReference type="AlphaFoldDB" id="U3BAX9"/>